<dbReference type="Proteomes" id="UP000318538">
    <property type="component" value="Chromosome"/>
</dbReference>
<dbReference type="AlphaFoldDB" id="A0A517NKN6"/>
<dbReference type="KEGG" id="rlc:K227x_61360"/>
<keyword evidence="5" id="KW-1185">Reference proteome</keyword>
<sequence>MKSLVWLASYPKSGNTWMRLLFAAYQKSPDDEKFELSDAYHATMSESRRQAFERIAGKTDLTNQEIDELREAVQIDLSNRVRPPVLIKTHSARVQHNGFPIIRRELTLGAIYIVRNPLDVVDSVGDHWGVDHDRAIAMMNDRNLTIGGPKQDLVTQYLESWSGHVTSWIDQRAFPVHVVCYEDLLARTEITFRNVLTFLGWDPDPERIERAIAETDFRRLQKREKEAGFGERSNKSKSGTFFRSGKAERWRETLSEDQVSRVVEAHAGVMKRFCYQTIVAARESMD</sequence>
<dbReference type="Gene3D" id="3.40.50.300">
    <property type="entry name" value="P-loop containing nucleotide triphosphate hydrolases"/>
    <property type="match status" value="1"/>
</dbReference>
<name>A0A517NKN6_9BACT</name>
<evidence type="ECO:0000313" key="5">
    <source>
        <dbReference type="Proteomes" id="UP000318538"/>
    </source>
</evidence>
<dbReference type="PANTHER" id="PTHR11783">
    <property type="entry name" value="SULFOTRANSFERASE SULT"/>
    <property type="match status" value="1"/>
</dbReference>
<protein>
    <submittedName>
        <fullName evidence="4">Sulfotransferase domain protein</fullName>
    </submittedName>
</protein>
<dbReference type="InterPro" id="IPR000863">
    <property type="entry name" value="Sulfotransferase_dom"/>
</dbReference>
<dbReference type="SUPFAM" id="SSF52540">
    <property type="entry name" value="P-loop containing nucleoside triphosphate hydrolases"/>
    <property type="match status" value="1"/>
</dbReference>
<evidence type="ECO:0000259" key="3">
    <source>
        <dbReference type="Pfam" id="PF00685"/>
    </source>
</evidence>
<reference evidence="4 5" key="1">
    <citation type="submission" date="2019-02" db="EMBL/GenBank/DDBJ databases">
        <title>Deep-cultivation of Planctomycetes and their phenomic and genomic characterization uncovers novel biology.</title>
        <authorList>
            <person name="Wiegand S."/>
            <person name="Jogler M."/>
            <person name="Boedeker C."/>
            <person name="Pinto D."/>
            <person name="Vollmers J."/>
            <person name="Rivas-Marin E."/>
            <person name="Kohn T."/>
            <person name="Peeters S.H."/>
            <person name="Heuer A."/>
            <person name="Rast P."/>
            <person name="Oberbeckmann S."/>
            <person name="Bunk B."/>
            <person name="Jeske O."/>
            <person name="Meyerdierks A."/>
            <person name="Storesund J.E."/>
            <person name="Kallscheuer N."/>
            <person name="Luecker S."/>
            <person name="Lage O.M."/>
            <person name="Pohl T."/>
            <person name="Merkel B.J."/>
            <person name="Hornburger P."/>
            <person name="Mueller R.-W."/>
            <person name="Bruemmer F."/>
            <person name="Labrenz M."/>
            <person name="Spormann A.M."/>
            <person name="Op den Camp H."/>
            <person name="Overmann J."/>
            <person name="Amann R."/>
            <person name="Jetten M.S.M."/>
            <person name="Mascher T."/>
            <person name="Medema M.H."/>
            <person name="Devos D.P."/>
            <person name="Kaster A.-K."/>
            <person name="Ovreas L."/>
            <person name="Rohde M."/>
            <person name="Galperin M.Y."/>
            <person name="Jogler C."/>
        </authorList>
    </citation>
    <scope>NUCLEOTIDE SEQUENCE [LARGE SCALE GENOMIC DNA]</scope>
    <source>
        <strain evidence="4 5">K22_7</strain>
    </source>
</reference>
<dbReference type="OrthoDB" id="9804504at2"/>
<evidence type="ECO:0000313" key="4">
    <source>
        <dbReference type="EMBL" id="QDT07708.1"/>
    </source>
</evidence>
<evidence type="ECO:0000256" key="1">
    <source>
        <dbReference type="ARBA" id="ARBA00005771"/>
    </source>
</evidence>
<proteinExistence type="inferred from homology"/>
<accession>A0A517NKN6</accession>
<organism evidence="4 5">
    <name type="scientific">Rubripirellula lacrimiformis</name>
    <dbReference type="NCBI Taxonomy" id="1930273"/>
    <lineage>
        <taxon>Bacteria</taxon>
        <taxon>Pseudomonadati</taxon>
        <taxon>Planctomycetota</taxon>
        <taxon>Planctomycetia</taxon>
        <taxon>Pirellulales</taxon>
        <taxon>Pirellulaceae</taxon>
        <taxon>Rubripirellula</taxon>
    </lineage>
</organism>
<dbReference type="GO" id="GO:0008146">
    <property type="term" value="F:sulfotransferase activity"/>
    <property type="evidence" value="ECO:0007669"/>
    <property type="project" value="InterPro"/>
</dbReference>
<comment type="similarity">
    <text evidence="1">Belongs to the sulfotransferase 1 family.</text>
</comment>
<gene>
    <name evidence="4" type="ORF">K227x_61360</name>
</gene>
<evidence type="ECO:0000256" key="2">
    <source>
        <dbReference type="ARBA" id="ARBA00022679"/>
    </source>
</evidence>
<dbReference type="RefSeq" id="WP_145176052.1">
    <property type="nucleotide sequence ID" value="NZ_CP036525.1"/>
</dbReference>
<dbReference type="InterPro" id="IPR027417">
    <property type="entry name" value="P-loop_NTPase"/>
</dbReference>
<dbReference type="EMBL" id="CP036525">
    <property type="protein sequence ID" value="QDT07708.1"/>
    <property type="molecule type" value="Genomic_DNA"/>
</dbReference>
<keyword evidence="2 4" id="KW-0808">Transferase</keyword>
<dbReference type="Pfam" id="PF00685">
    <property type="entry name" value="Sulfotransfer_1"/>
    <property type="match status" value="1"/>
</dbReference>
<feature type="domain" description="Sulfotransferase" evidence="3">
    <location>
        <begin position="5"/>
        <end position="271"/>
    </location>
</feature>